<dbReference type="Gene3D" id="1.20.1260.10">
    <property type="match status" value="1"/>
</dbReference>
<dbReference type="EMBL" id="JBDJNQ010000014">
    <property type="protein sequence ID" value="MEN5380200.1"/>
    <property type="molecule type" value="Genomic_DNA"/>
</dbReference>
<proteinExistence type="predicted"/>
<evidence type="ECO:0000313" key="2">
    <source>
        <dbReference type="EMBL" id="MEN5380200.1"/>
    </source>
</evidence>
<feature type="domain" description="DUF2383" evidence="1">
    <location>
        <begin position="11"/>
        <end position="119"/>
    </location>
</feature>
<evidence type="ECO:0000313" key="3">
    <source>
        <dbReference type="Proteomes" id="UP001409291"/>
    </source>
</evidence>
<dbReference type="NCBIfam" id="TIGR02284">
    <property type="entry name" value="PA2169 family four-helix-bundle protein"/>
    <property type="match status" value="1"/>
</dbReference>
<dbReference type="Pfam" id="PF09537">
    <property type="entry name" value="DUF2383"/>
    <property type="match status" value="1"/>
</dbReference>
<reference evidence="2 3" key="1">
    <citation type="submission" date="2024-04" db="EMBL/GenBank/DDBJ databases">
        <title>WGS of bacteria from Torrens River.</title>
        <authorList>
            <person name="Wyrsch E.R."/>
            <person name="Drigo B."/>
        </authorList>
    </citation>
    <scope>NUCLEOTIDE SEQUENCE [LARGE SCALE GENOMIC DNA]</scope>
    <source>
        <strain evidence="2 3">TWI391</strain>
    </source>
</reference>
<evidence type="ECO:0000259" key="1">
    <source>
        <dbReference type="Pfam" id="PF09537"/>
    </source>
</evidence>
<name>A0ABV0C051_9SPHI</name>
<dbReference type="PIRSF" id="PIRSF029477">
    <property type="entry name" value="UCP029477"/>
    <property type="match status" value="1"/>
</dbReference>
<comment type="caution">
    <text evidence="2">The sequence shown here is derived from an EMBL/GenBank/DDBJ whole genome shotgun (WGS) entry which is preliminary data.</text>
</comment>
<organism evidence="2 3">
    <name type="scientific">Sphingobacterium kitahiroshimense</name>
    <dbReference type="NCBI Taxonomy" id="470446"/>
    <lineage>
        <taxon>Bacteria</taxon>
        <taxon>Pseudomonadati</taxon>
        <taxon>Bacteroidota</taxon>
        <taxon>Sphingobacteriia</taxon>
        <taxon>Sphingobacteriales</taxon>
        <taxon>Sphingobacteriaceae</taxon>
        <taxon>Sphingobacterium</taxon>
    </lineage>
</organism>
<dbReference type="InterPro" id="IPR016920">
    <property type="entry name" value="UCP029477"/>
</dbReference>
<dbReference type="RefSeq" id="WP_021188392.1">
    <property type="nucleotide sequence ID" value="NZ_JBDJLH010000013.1"/>
</dbReference>
<dbReference type="InterPro" id="IPR012347">
    <property type="entry name" value="Ferritin-like"/>
</dbReference>
<gene>
    <name evidence="2" type="ORF">ABE541_23230</name>
</gene>
<protein>
    <submittedName>
        <fullName evidence="2">PA2169 family four-helix-bundle protein</fullName>
    </submittedName>
</protein>
<accession>A0ABV0C051</accession>
<sequence length="157" mass="17868">MENRANDPAIINDLIKINNDRIAGYREALDLAHSMRIDDLGGIFAKYILQSEQFITELTPYVTLEGEQPTDSTMLSGKLFRLWMNIKVNISGNDRKSLLESCEKGEDAFKATYRKTLEEDREALSIHVVSLIENQLSKQLVAHDQIKLLRDTISDTI</sequence>
<dbReference type="InterPro" id="IPR011971">
    <property type="entry name" value="CHP02284"/>
</dbReference>
<dbReference type="Proteomes" id="UP001409291">
    <property type="component" value="Unassembled WGS sequence"/>
</dbReference>
<dbReference type="InterPro" id="IPR019052">
    <property type="entry name" value="DUF2383"/>
</dbReference>
<keyword evidence="3" id="KW-1185">Reference proteome</keyword>